<proteinExistence type="inferred from homology"/>
<evidence type="ECO:0000313" key="14">
    <source>
        <dbReference type="EMBL" id="MCJ2380545.1"/>
    </source>
</evidence>
<evidence type="ECO:0000256" key="4">
    <source>
        <dbReference type="ARBA" id="ARBA00022475"/>
    </source>
</evidence>
<dbReference type="PIRSF" id="PIRSF006446">
    <property type="entry name" value="Cyt_quinol_oxidase_1"/>
    <property type="match status" value="1"/>
</dbReference>
<dbReference type="Pfam" id="PF01654">
    <property type="entry name" value="Cyt_bd_oxida_I"/>
    <property type="match status" value="1"/>
</dbReference>
<evidence type="ECO:0000256" key="3">
    <source>
        <dbReference type="ARBA" id="ARBA00022448"/>
    </source>
</evidence>
<keyword evidence="10 13" id="KW-1133">Transmembrane helix</keyword>
<keyword evidence="4 13" id="KW-1003">Cell membrane</keyword>
<feature type="transmembrane region" description="Helical" evidence="13">
    <location>
        <begin position="59"/>
        <end position="78"/>
    </location>
</feature>
<feature type="transmembrane region" description="Helical" evidence="13">
    <location>
        <begin position="22"/>
        <end position="47"/>
    </location>
</feature>
<reference evidence="14 15" key="1">
    <citation type="submission" date="2022-03" db="EMBL/GenBank/DDBJ databases">
        <title>Parabacteroides sp. nov. isolated from swine feces.</title>
        <authorList>
            <person name="Bak J.E."/>
        </authorList>
    </citation>
    <scope>NUCLEOTIDE SEQUENCE [LARGE SCALE GENOMIC DNA]</scope>
    <source>
        <strain evidence="14 15">AGMB00274</strain>
    </source>
</reference>
<name>A0ABT0C0T8_9BACT</name>
<dbReference type="PANTHER" id="PTHR30365:SF0">
    <property type="entry name" value="CYTOCHROME BD-I UBIQUINOL OXIDASE SUBUNIT 1"/>
    <property type="match status" value="1"/>
</dbReference>
<gene>
    <name evidence="14" type="ORF">MUN53_07980</name>
</gene>
<evidence type="ECO:0000256" key="5">
    <source>
        <dbReference type="ARBA" id="ARBA00022519"/>
    </source>
</evidence>
<keyword evidence="7 13" id="KW-0812">Transmembrane</keyword>
<feature type="transmembrane region" description="Helical" evidence="13">
    <location>
        <begin position="225"/>
        <end position="243"/>
    </location>
</feature>
<comment type="caution">
    <text evidence="14">The sequence shown here is derived from an EMBL/GenBank/DDBJ whole genome shotgun (WGS) entry which is preliminary data.</text>
</comment>
<feature type="transmembrane region" description="Helical" evidence="13">
    <location>
        <begin position="434"/>
        <end position="456"/>
    </location>
</feature>
<evidence type="ECO:0000256" key="12">
    <source>
        <dbReference type="ARBA" id="ARBA00023136"/>
    </source>
</evidence>
<feature type="transmembrane region" description="Helical" evidence="13">
    <location>
        <begin position="98"/>
        <end position="123"/>
    </location>
</feature>
<dbReference type="EMBL" id="JAKZMM010000016">
    <property type="protein sequence ID" value="MCJ2380545.1"/>
    <property type="molecule type" value="Genomic_DNA"/>
</dbReference>
<evidence type="ECO:0000256" key="1">
    <source>
        <dbReference type="ARBA" id="ARBA00004429"/>
    </source>
</evidence>
<dbReference type="PANTHER" id="PTHR30365">
    <property type="entry name" value="CYTOCHROME D UBIQUINOL OXIDASE"/>
    <property type="match status" value="1"/>
</dbReference>
<keyword evidence="15" id="KW-1185">Reference proteome</keyword>
<protein>
    <submittedName>
        <fullName evidence="14">Cytochrome ubiquinol oxidase subunit I</fullName>
    </submittedName>
</protein>
<keyword evidence="8 13" id="KW-0479">Metal-binding</keyword>
<organism evidence="14 15">
    <name type="scientific">Parabacteroides faecalis</name>
    <dbReference type="NCBI Taxonomy" id="2924040"/>
    <lineage>
        <taxon>Bacteria</taxon>
        <taxon>Pseudomonadati</taxon>
        <taxon>Bacteroidota</taxon>
        <taxon>Bacteroidia</taxon>
        <taxon>Bacteroidales</taxon>
        <taxon>Tannerellaceae</taxon>
        <taxon>Parabacteroides</taxon>
    </lineage>
</organism>
<evidence type="ECO:0000256" key="13">
    <source>
        <dbReference type="PIRNR" id="PIRNR006446"/>
    </source>
</evidence>
<keyword evidence="3 13" id="KW-0813">Transport</keyword>
<keyword evidence="5" id="KW-0997">Cell inner membrane</keyword>
<sequence length="526" mass="58709">MIANIDTSLIDWSRAQFALTAMYHWLFVPLTLGLGIIQALMETLYVKTGKEYWKTTARFWMKLFGINFAIGVATGLILEFEFGTNWSNYSWFVGDIFGAPLAIEGIVAFFMEATFIAVMYFGWEKVSKRFHLASTWLTIAGATLSALWILVANAWMQYPAGMHFNPDTVRNEMLDFWAVALSPVAINKFFHTVLSGWVTGATFVIGLSCWYLYKKREQAFALRSIKVGAIFGLVASVLLLWTGDGSAYQVADKQPMKLAAMEGLYQGEKGAGLVGIGILNPNRSSYDSPEDPFLFKIEIPKMLSLLAERDADAFVPGITDLIEGGYTDKTGQPALSAEEKIAKGKLAIQALADYRQAKKEKDEAGIATHRTVLEENFAYFGYGYLQDPSELIPPVGLSFYSFHVMVLLGGYLILLFLAIWILHRKSAFLQMRWLHLVALWSIPLAYIAGQAGWIVAEVGRQPWAIQDILPTIAGISRLETASVQTTFFLFLILFTVLLIAELRILIKAIQVGPETETAHSQTNEYE</sequence>
<dbReference type="Proteomes" id="UP001165444">
    <property type="component" value="Unassembled WGS sequence"/>
</dbReference>
<comment type="similarity">
    <text evidence="2 13">Belongs to the cytochrome ubiquinol oxidase subunit 1 family.</text>
</comment>
<keyword evidence="6 13" id="KW-0349">Heme</keyword>
<evidence type="ECO:0000313" key="15">
    <source>
        <dbReference type="Proteomes" id="UP001165444"/>
    </source>
</evidence>
<keyword evidence="12 13" id="KW-0472">Membrane</keyword>
<feature type="transmembrane region" description="Helical" evidence="13">
    <location>
        <begin position="487"/>
        <end position="506"/>
    </location>
</feature>
<evidence type="ECO:0000256" key="2">
    <source>
        <dbReference type="ARBA" id="ARBA00009819"/>
    </source>
</evidence>
<evidence type="ECO:0000256" key="8">
    <source>
        <dbReference type="ARBA" id="ARBA00022723"/>
    </source>
</evidence>
<feature type="transmembrane region" description="Helical" evidence="13">
    <location>
        <begin position="189"/>
        <end position="213"/>
    </location>
</feature>
<feature type="transmembrane region" description="Helical" evidence="13">
    <location>
        <begin position="135"/>
        <end position="156"/>
    </location>
</feature>
<dbReference type="RefSeq" id="WP_243324586.1">
    <property type="nucleotide sequence ID" value="NZ_JAKZMM010000016.1"/>
</dbReference>
<keyword evidence="11 13" id="KW-0408">Iron</keyword>
<evidence type="ECO:0000256" key="7">
    <source>
        <dbReference type="ARBA" id="ARBA00022692"/>
    </source>
</evidence>
<keyword evidence="9 13" id="KW-0249">Electron transport</keyword>
<dbReference type="InterPro" id="IPR002585">
    <property type="entry name" value="Cyt-d_ubiquinol_oxidase_su_1"/>
</dbReference>
<evidence type="ECO:0000256" key="10">
    <source>
        <dbReference type="ARBA" id="ARBA00022989"/>
    </source>
</evidence>
<evidence type="ECO:0000256" key="11">
    <source>
        <dbReference type="ARBA" id="ARBA00023004"/>
    </source>
</evidence>
<accession>A0ABT0C0T8</accession>
<comment type="subcellular location">
    <subcellularLocation>
        <location evidence="1">Cell inner membrane</location>
        <topology evidence="1">Multi-pass membrane protein</topology>
    </subcellularLocation>
</comment>
<feature type="transmembrane region" description="Helical" evidence="13">
    <location>
        <begin position="399"/>
        <end position="422"/>
    </location>
</feature>
<evidence type="ECO:0000256" key="6">
    <source>
        <dbReference type="ARBA" id="ARBA00022617"/>
    </source>
</evidence>
<evidence type="ECO:0000256" key="9">
    <source>
        <dbReference type="ARBA" id="ARBA00022982"/>
    </source>
</evidence>